<evidence type="ECO:0000313" key="2">
    <source>
        <dbReference type="Proteomes" id="UP000279307"/>
    </source>
</evidence>
<accession>A0A3L8DKM0</accession>
<comment type="caution">
    <text evidence="1">The sequence shown here is derived from an EMBL/GenBank/DDBJ whole genome shotgun (WGS) entry which is preliminary data.</text>
</comment>
<dbReference type="AlphaFoldDB" id="A0A3L8DKM0"/>
<proteinExistence type="predicted"/>
<evidence type="ECO:0000313" key="1">
    <source>
        <dbReference type="EMBL" id="RLU20994.1"/>
    </source>
</evidence>
<organism evidence="1 2">
    <name type="scientific">Ooceraea biroi</name>
    <name type="common">Clonal raider ant</name>
    <name type="synonym">Cerapachys biroi</name>
    <dbReference type="NCBI Taxonomy" id="2015173"/>
    <lineage>
        <taxon>Eukaryota</taxon>
        <taxon>Metazoa</taxon>
        <taxon>Ecdysozoa</taxon>
        <taxon>Arthropoda</taxon>
        <taxon>Hexapoda</taxon>
        <taxon>Insecta</taxon>
        <taxon>Pterygota</taxon>
        <taxon>Neoptera</taxon>
        <taxon>Endopterygota</taxon>
        <taxon>Hymenoptera</taxon>
        <taxon>Apocrita</taxon>
        <taxon>Aculeata</taxon>
        <taxon>Formicoidea</taxon>
        <taxon>Formicidae</taxon>
        <taxon>Dorylinae</taxon>
        <taxon>Ooceraea</taxon>
    </lineage>
</organism>
<dbReference type="OrthoDB" id="7694545at2759"/>
<name>A0A3L8DKM0_OOCBI</name>
<dbReference type="Proteomes" id="UP000279307">
    <property type="component" value="Chromosome 7"/>
</dbReference>
<dbReference type="EMBL" id="QOIP01000007">
    <property type="protein sequence ID" value="RLU20994.1"/>
    <property type="molecule type" value="Genomic_DNA"/>
</dbReference>
<protein>
    <submittedName>
        <fullName evidence="1">Uncharacterized protein</fullName>
    </submittedName>
</protein>
<gene>
    <name evidence="1" type="ORF">DMN91_007610</name>
</gene>
<reference evidence="1 2" key="1">
    <citation type="journal article" date="2018" name="Genome Res.">
        <title>The genomic architecture and molecular evolution of ant odorant receptors.</title>
        <authorList>
            <person name="McKenzie S.K."/>
            <person name="Kronauer D.J.C."/>
        </authorList>
    </citation>
    <scope>NUCLEOTIDE SEQUENCE [LARGE SCALE GENOMIC DNA]</scope>
    <source>
        <strain evidence="1">Clonal line C1</strain>
    </source>
</reference>
<sequence>MYTCVRAVIHLFGGEGSGFAPFEMGRRAIYIRVVHAGCLTQNFARSESVPGADTYSPETMMKIYLILGLLVTAACAEKKINLEDIERDNLRAENIAKTENIRTDETKYVVKPNIYQQQYQISSQYNGLNAHSEPYVPVQQLQNIKYSQVPPEAYVQHNQYAVHEVQYKQPNQILPQQNLPPLQYYSGYQQQAEIPTKSVVPIAFESQRLNYHPEVVVGNHIQSVQQKAVTEKYAKPINKEPVYVDIPMTQLLSYYPHLDINSLKTVGLAQSPAQQISVPVYTPVYSQKQLIPPVKTPYPSVVPTPFTTKVTKGLSQTLPLPSKKLASAPPVLPTPLYIQPQPQPQPQSVTQGKTLLHTQAYIVPMQPQYVQQLVYTQPGIVYSDPTAAYSNLYTRIPAYIQDNSLHGQSNQYQEQSVAVNQYQTQQQIYVTPTIGQEAPKEVLQEQIGQDFPQTYVKQVAEEPKSYFVPPQLPAENFKSAVTQLEPVPSEDEQPLPLQDHSLPSAPRSLLDSYIPSKIIAAQDSARYRERPIKLEGGFLPSKVNFALKKRRSE</sequence>